<proteinExistence type="predicted"/>
<name>A0AC34GMU1_9BILA</name>
<reference evidence="2" key="1">
    <citation type="submission" date="2022-11" db="UniProtKB">
        <authorList>
            <consortium name="WormBaseParasite"/>
        </authorList>
    </citation>
    <scope>IDENTIFICATION</scope>
</reference>
<evidence type="ECO:0000313" key="2">
    <source>
        <dbReference type="WBParaSite" id="ES5_v2.g324.t1"/>
    </source>
</evidence>
<accession>A0AC34GMU1</accession>
<organism evidence="1 2">
    <name type="scientific">Panagrolaimus sp. ES5</name>
    <dbReference type="NCBI Taxonomy" id="591445"/>
    <lineage>
        <taxon>Eukaryota</taxon>
        <taxon>Metazoa</taxon>
        <taxon>Ecdysozoa</taxon>
        <taxon>Nematoda</taxon>
        <taxon>Chromadorea</taxon>
        <taxon>Rhabditida</taxon>
        <taxon>Tylenchina</taxon>
        <taxon>Panagrolaimomorpha</taxon>
        <taxon>Panagrolaimoidea</taxon>
        <taxon>Panagrolaimidae</taxon>
        <taxon>Panagrolaimus</taxon>
    </lineage>
</organism>
<dbReference type="WBParaSite" id="ES5_v2.g324.t1">
    <property type="protein sequence ID" value="ES5_v2.g324.t1"/>
    <property type="gene ID" value="ES5_v2.g324"/>
</dbReference>
<sequence length="235" mass="26801">MNNKKLPLRKYSDDKSDISDEGGNNNFHPGLPNGITTMSRETYYQMMQFALAIQQDCTISPAVKGLILMMWTFIRHTAFPQLINPRELERQRSIVVSGIPEFLGKPSISCKADRQAAKNILDTLRIQCPIITAYRLGPKRRDKTRPLKIVLPSSGHHKDVLGRAAKLREIPDYENVFIRPALTQRQLKSDSKQRDICRFLNQRGHNVVVYSNAICTRTDPPIPVDLSKFPELSEM</sequence>
<evidence type="ECO:0000313" key="1">
    <source>
        <dbReference type="Proteomes" id="UP000887579"/>
    </source>
</evidence>
<protein>
    <submittedName>
        <fullName evidence="2">Uncharacterized protein</fullName>
    </submittedName>
</protein>
<dbReference type="Proteomes" id="UP000887579">
    <property type="component" value="Unplaced"/>
</dbReference>